<feature type="domain" description="Signal transduction histidine kinase internal region" evidence="2">
    <location>
        <begin position="321"/>
        <end position="399"/>
    </location>
</feature>
<keyword evidence="1" id="KW-0812">Transmembrane</keyword>
<dbReference type="Gene3D" id="3.30.565.10">
    <property type="entry name" value="Histidine kinase-like ATPase, C-terminal domain"/>
    <property type="match status" value="1"/>
</dbReference>
<protein>
    <submittedName>
        <fullName evidence="3">Sensor histidine kinase</fullName>
        <ecNumber evidence="3">2.7.13.3</ecNumber>
    </submittedName>
</protein>
<proteinExistence type="predicted"/>
<feature type="transmembrane region" description="Helical" evidence="1">
    <location>
        <begin position="210"/>
        <end position="231"/>
    </location>
</feature>
<keyword evidence="3" id="KW-0418">Kinase</keyword>
<dbReference type="InterPro" id="IPR036890">
    <property type="entry name" value="HATPase_C_sf"/>
</dbReference>
<dbReference type="EMBL" id="JBHSMA010000014">
    <property type="protein sequence ID" value="MFC5412597.1"/>
    <property type="molecule type" value="Genomic_DNA"/>
</dbReference>
<dbReference type="SUPFAM" id="SSF55874">
    <property type="entry name" value="ATPase domain of HSP90 chaperone/DNA topoisomerase II/histidine kinase"/>
    <property type="match status" value="1"/>
</dbReference>
<feature type="transmembrane region" description="Helical" evidence="1">
    <location>
        <begin position="251"/>
        <end position="270"/>
    </location>
</feature>
<dbReference type="Pfam" id="PF06580">
    <property type="entry name" value="His_kinase"/>
    <property type="match status" value="1"/>
</dbReference>
<dbReference type="PANTHER" id="PTHR34220">
    <property type="entry name" value="SENSOR HISTIDINE KINASE YPDA"/>
    <property type="match status" value="1"/>
</dbReference>
<reference evidence="4" key="1">
    <citation type="journal article" date="2019" name="Int. J. Syst. Evol. Microbiol.">
        <title>The Global Catalogue of Microorganisms (GCM) 10K type strain sequencing project: providing services to taxonomists for standard genome sequencing and annotation.</title>
        <authorList>
            <consortium name="The Broad Institute Genomics Platform"/>
            <consortium name="The Broad Institute Genome Sequencing Center for Infectious Disease"/>
            <person name="Wu L."/>
            <person name="Ma J."/>
        </authorList>
    </citation>
    <scope>NUCLEOTIDE SEQUENCE [LARGE SCALE GENOMIC DNA]</scope>
    <source>
        <strain evidence="4">CCUG 55250</strain>
    </source>
</reference>
<dbReference type="GO" id="GO:0004673">
    <property type="term" value="F:protein histidine kinase activity"/>
    <property type="evidence" value="ECO:0007669"/>
    <property type="project" value="UniProtKB-EC"/>
</dbReference>
<evidence type="ECO:0000313" key="4">
    <source>
        <dbReference type="Proteomes" id="UP001596106"/>
    </source>
</evidence>
<organism evidence="3 4">
    <name type="scientific">Larkinella bovis</name>
    <dbReference type="NCBI Taxonomy" id="683041"/>
    <lineage>
        <taxon>Bacteria</taxon>
        <taxon>Pseudomonadati</taxon>
        <taxon>Bacteroidota</taxon>
        <taxon>Cytophagia</taxon>
        <taxon>Cytophagales</taxon>
        <taxon>Spirosomataceae</taxon>
        <taxon>Larkinella</taxon>
    </lineage>
</organism>
<comment type="caution">
    <text evidence="3">The sequence shown here is derived from an EMBL/GenBank/DDBJ whole genome shotgun (WGS) entry which is preliminary data.</text>
</comment>
<keyword evidence="1" id="KW-1133">Transmembrane helix</keyword>
<dbReference type="EC" id="2.7.13.3" evidence="3"/>
<gene>
    <name evidence="3" type="ORF">ACFPMF_24950</name>
</gene>
<keyword evidence="4" id="KW-1185">Reference proteome</keyword>
<accession>A0ABW0IN77</accession>
<dbReference type="RefSeq" id="WP_379850268.1">
    <property type="nucleotide sequence ID" value="NZ_JBHSMA010000014.1"/>
</dbReference>
<feature type="transmembrane region" description="Helical" evidence="1">
    <location>
        <begin position="68"/>
        <end position="89"/>
    </location>
</feature>
<dbReference type="InterPro" id="IPR010559">
    <property type="entry name" value="Sig_transdc_His_kin_internal"/>
</dbReference>
<feature type="transmembrane region" description="Helical" evidence="1">
    <location>
        <begin position="187"/>
        <end position="204"/>
    </location>
</feature>
<dbReference type="Proteomes" id="UP001596106">
    <property type="component" value="Unassembled WGS sequence"/>
</dbReference>
<dbReference type="InterPro" id="IPR050640">
    <property type="entry name" value="Bact_2-comp_sensor_kinase"/>
</dbReference>
<dbReference type="PANTHER" id="PTHR34220:SF7">
    <property type="entry name" value="SENSOR HISTIDINE KINASE YPDA"/>
    <property type="match status" value="1"/>
</dbReference>
<sequence length="513" mass="59074">MREITGIRRVELGFAIGIAVIYVVRRLMEEVGRIDDMVASVLRNSNGQPAWLVLKRLSSYDHTLNNNVPLIGGVLLFLLAWYTFHYLAVPAFTGKEPAEKAGLFAALTLFLLVSSVFFYHIFKRHVEFREYATGKYPVLRIYSVFSKRNVLADSIGLGFLLVGYELMSQLGYYLDRKLKEELRFVRFIYWIPVAAFLLVLALFGHLPRNLWGGGFGSTLLMVATLIELYWLQEFIYTAVLPYGRDRWSPVFVSRVLTYLASWLGFSLVIWGPMTHFTYSSRGINTVLLFLTLFVPGLIALMRRVFSREKIRLQTQVSHTSAELAGLQSQINPHFLFNALNSLYATALQENSEKTADGIQKLGDMMRFMLQENNRDRIPLDKEVEYLRNYIQLQRMRLDESHGIEIRVTIQEPDRAVSIAPMILLPFVENAFKHGISLRNPSWIFVTLTLDLTTIYFKVHNSRHPVSSHDPEKDRAGIGLENVKKRLELIYPERHTLAIQASEQDYFVALTIRY</sequence>
<evidence type="ECO:0000313" key="3">
    <source>
        <dbReference type="EMBL" id="MFC5412597.1"/>
    </source>
</evidence>
<feature type="transmembrane region" description="Helical" evidence="1">
    <location>
        <begin position="101"/>
        <end position="122"/>
    </location>
</feature>
<keyword evidence="3" id="KW-0808">Transferase</keyword>
<evidence type="ECO:0000256" key="1">
    <source>
        <dbReference type="SAM" id="Phobius"/>
    </source>
</evidence>
<name>A0ABW0IN77_9BACT</name>
<keyword evidence="1" id="KW-0472">Membrane</keyword>
<evidence type="ECO:0000259" key="2">
    <source>
        <dbReference type="Pfam" id="PF06580"/>
    </source>
</evidence>
<feature type="transmembrane region" description="Helical" evidence="1">
    <location>
        <begin position="282"/>
        <end position="301"/>
    </location>
</feature>